<evidence type="ECO:0000313" key="2">
    <source>
        <dbReference type="Proteomes" id="UP001060085"/>
    </source>
</evidence>
<organism evidence="1 2">
    <name type="scientific">Catharanthus roseus</name>
    <name type="common">Madagascar periwinkle</name>
    <name type="synonym">Vinca rosea</name>
    <dbReference type="NCBI Taxonomy" id="4058"/>
    <lineage>
        <taxon>Eukaryota</taxon>
        <taxon>Viridiplantae</taxon>
        <taxon>Streptophyta</taxon>
        <taxon>Embryophyta</taxon>
        <taxon>Tracheophyta</taxon>
        <taxon>Spermatophyta</taxon>
        <taxon>Magnoliopsida</taxon>
        <taxon>eudicotyledons</taxon>
        <taxon>Gunneridae</taxon>
        <taxon>Pentapetalae</taxon>
        <taxon>asterids</taxon>
        <taxon>lamiids</taxon>
        <taxon>Gentianales</taxon>
        <taxon>Apocynaceae</taxon>
        <taxon>Rauvolfioideae</taxon>
        <taxon>Vinceae</taxon>
        <taxon>Catharanthinae</taxon>
        <taxon>Catharanthus</taxon>
    </lineage>
</organism>
<sequence length="184" mass="20636">MLKRLVGAKAACGCHVLGWGLDWFESTLGKYFPSVYDFRDSGMLFIAGRRLLRPLHEWAMSVLKRIPMDATFNQRASLRRLVGDMHCYSYDLSAATDRWPLRIIFTTVMYLSDRSFASTTLALFPALTLTATPNNARQRGTLVGKEEKETPTDSGNAIKIERENRPGLEDCPTTSVLIEGEVVS</sequence>
<name>A0ACB9ZYY0_CATRO</name>
<evidence type="ECO:0000313" key="1">
    <source>
        <dbReference type="EMBL" id="KAI5653711.1"/>
    </source>
</evidence>
<proteinExistence type="predicted"/>
<keyword evidence="2" id="KW-1185">Reference proteome</keyword>
<dbReference type="EMBL" id="CM044707">
    <property type="protein sequence ID" value="KAI5653711.1"/>
    <property type="molecule type" value="Genomic_DNA"/>
</dbReference>
<dbReference type="Proteomes" id="UP001060085">
    <property type="component" value="Linkage Group LG07"/>
</dbReference>
<reference evidence="2" key="1">
    <citation type="journal article" date="2023" name="Nat. Plants">
        <title>Single-cell RNA sequencing provides a high-resolution roadmap for understanding the multicellular compartmentation of specialized metabolism.</title>
        <authorList>
            <person name="Sun S."/>
            <person name="Shen X."/>
            <person name="Li Y."/>
            <person name="Li Y."/>
            <person name="Wang S."/>
            <person name="Li R."/>
            <person name="Zhang H."/>
            <person name="Shen G."/>
            <person name="Guo B."/>
            <person name="Wei J."/>
            <person name="Xu J."/>
            <person name="St-Pierre B."/>
            <person name="Chen S."/>
            <person name="Sun C."/>
        </authorList>
    </citation>
    <scope>NUCLEOTIDE SEQUENCE [LARGE SCALE GENOMIC DNA]</scope>
</reference>
<comment type="caution">
    <text evidence="1">The sequence shown here is derived from an EMBL/GenBank/DDBJ whole genome shotgun (WGS) entry which is preliminary data.</text>
</comment>
<protein>
    <submittedName>
        <fullName evidence="1">Uncharacterized protein</fullName>
    </submittedName>
</protein>
<gene>
    <name evidence="1" type="ORF">M9H77_30898</name>
</gene>
<accession>A0ACB9ZYY0</accession>